<accession>A0A0F0GUU1</accession>
<dbReference type="RefSeq" id="WP_045313829.1">
    <property type="nucleotide sequence ID" value="NZ_JYJG01000172.1"/>
</dbReference>
<dbReference type="PATRIC" id="fig|68170.10.peg.6016"/>
<organism evidence="1 2">
    <name type="scientific">Lentzea aerocolonigenes</name>
    <name type="common">Lechevalieria aerocolonigenes</name>
    <name type="synonym">Saccharothrix aerocolonigenes</name>
    <dbReference type="NCBI Taxonomy" id="68170"/>
    <lineage>
        <taxon>Bacteria</taxon>
        <taxon>Bacillati</taxon>
        <taxon>Actinomycetota</taxon>
        <taxon>Actinomycetes</taxon>
        <taxon>Pseudonocardiales</taxon>
        <taxon>Pseudonocardiaceae</taxon>
        <taxon>Lentzea</taxon>
    </lineage>
</organism>
<proteinExistence type="predicted"/>
<evidence type="ECO:0000313" key="1">
    <source>
        <dbReference type="EMBL" id="KJK46351.1"/>
    </source>
</evidence>
<keyword evidence="2" id="KW-1185">Reference proteome</keyword>
<dbReference type="AlphaFoldDB" id="A0A0F0GUU1"/>
<evidence type="ECO:0000313" key="2">
    <source>
        <dbReference type="Proteomes" id="UP000033393"/>
    </source>
</evidence>
<sequence>MTDLADIECQSPQGCLAYGIYFYREPSEYTAIGGEYTDVVREVVPSDRDGLEVVWVFSEELCAQDVCSYCEVWSISDGQDEDAPDGIDDLERELRQKACPGVWEHAKHALARNQVKFPWYDMEIGVFLVPSDLSVQGVMAEVLRQIRTGVTYAVAS</sequence>
<name>A0A0F0GUU1_LENAE</name>
<reference evidence="1 2" key="1">
    <citation type="submission" date="2015-02" db="EMBL/GenBank/DDBJ databases">
        <authorList>
            <person name="Ju K.-S."/>
            <person name="Doroghazi J.R."/>
            <person name="Metcalf W."/>
        </authorList>
    </citation>
    <scope>NUCLEOTIDE SEQUENCE [LARGE SCALE GENOMIC DNA]</scope>
    <source>
        <strain evidence="1 2">NRRL B-16140</strain>
    </source>
</reference>
<gene>
    <name evidence="1" type="ORF">UK23_23845</name>
</gene>
<dbReference type="Proteomes" id="UP000033393">
    <property type="component" value="Unassembled WGS sequence"/>
</dbReference>
<dbReference type="EMBL" id="JYJG01000172">
    <property type="protein sequence ID" value="KJK46351.1"/>
    <property type="molecule type" value="Genomic_DNA"/>
</dbReference>
<protein>
    <submittedName>
        <fullName evidence="1">Uncharacterized protein</fullName>
    </submittedName>
</protein>
<comment type="caution">
    <text evidence="1">The sequence shown here is derived from an EMBL/GenBank/DDBJ whole genome shotgun (WGS) entry which is preliminary data.</text>
</comment>